<dbReference type="InterPro" id="IPR008979">
    <property type="entry name" value="Galactose-bd-like_sf"/>
</dbReference>
<evidence type="ECO:0000256" key="6">
    <source>
        <dbReference type="PIRSR" id="PIRSR034515-1"/>
    </source>
</evidence>
<dbReference type="EMBL" id="RAPQ01000010">
    <property type="protein sequence ID" value="RKD99794.1"/>
    <property type="molecule type" value="Genomic_DNA"/>
</dbReference>
<dbReference type="Gene3D" id="2.70.98.10">
    <property type="match status" value="1"/>
</dbReference>
<feature type="binding site" evidence="8">
    <location>
        <position position="179"/>
    </location>
    <ligand>
        <name>Ca(2+)</name>
        <dbReference type="ChEBI" id="CHEBI:29108"/>
    </ligand>
</feature>
<evidence type="ECO:0000259" key="11">
    <source>
        <dbReference type="Pfam" id="PF02884"/>
    </source>
</evidence>
<organism evidence="14 15">
    <name type="scientific">Marinifilum flexuosum</name>
    <dbReference type="NCBI Taxonomy" id="1117708"/>
    <lineage>
        <taxon>Bacteria</taxon>
        <taxon>Pseudomonadati</taxon>
        <taxon>Bacteroidota</taxon>
        <taxon>Bacteroidia</taxon>
        <taxon>Marinilabiliales</taxon>
        <taxon>Marinifilaceae</taxon>
    </lineage>
</organism>
<feature type="site" description="Important for catalytic activity against all substrates" evidence="7">
    <location>
        <position position="190"/>
    </location>
</feature>
<dbReference type="OrthoDB" id="6394136at2"/>
<feature type="binding site" evidence="8">
    <location>
        <position position="42"/>
    </location>
    <ligand>
        <name>Ca(2+)</name>
        <dbReference type="ChEBI" id="CHEBI:29108"/>
    </ligand>
</feature>
<evidence type="ECO:0000256" key="1">
    <source>
        <dbReference type="ARBA" id="ARBA00001913"/>
    </source>
</evidence>
<dbReference type="SUPFAM" id="SSF49785">
    <property type="entry name" value="Galactose-binding domain-like"/>
    <property type="match status" value="1"/>
</dbReference>
<evidence type="ECO:0000313" key="15">
    <source>
        <dbReference type="Proteomes" id="UP000284531"/>
    </source>
</evidence>
<dbReference type="Gene3D" id="2.60.120.430">
    <property type="entry name" value="Galactose-binding lectin"/>
    <property type="match status" value="1"/>
</dbReference>
<dbReference type="PANTHER" id="PTHR37322:SF3">
    <property type="entry name" value="CHONDROITIN SULFATE ABC EXOLYASE"/>
    <property type="match status" value="1"/>
</dbReference>
<dbReference type="Pfam" id="PF09093">
    <property type="entry name" value="Lyase_catalyt"/>
    <property type="match status" value="1"/>
</dbReference>
<dbReference type="SUPFAM" id="SSF49863">
    <property type="entry name" value="Hyaluronate lyase-like, C-terminal domain"/>
    <property type="match status" value="1"/>
</dbReference>
<feature type="active site" description="Proton acceptor" evidence="6">
    <location>
        <position position="361"/>
    </location>
</feature>
<dbReference type="GO" id="GO:0034000">
    <property type="term" value="F:chondroitin-sulfate-ABC endolyase activity"/>
    <property type="evidence" value="ECO:0007669"/>
    <property type="project" value="InterPro"/>
</dbReference>
<dbReference type="Gene3D" id="1.50.10.100">
    <property type="entry name" value="Chondroitin AC/alginate lyase"/>
    <property type="match status" value="1"/>
</dbReference>
<feature type="site" description="Important for catalytic activity against dermatan sulfate substrate" evidence="7">
    <location>
        <position position="360"/>
    </location>
</feature>
<feature type="site" description="Transition state stabilizer" evidence="7">
    <location>
        <position position="530"/>
    </location>
</feature>
<feature type="domain" description="Lyase catalytic" evidence="13">
    <location>
        <begin position="223"/>
        <end position="575"/>
    </location>
</feature>
<proteinExistence type="inferred from homology"/>
<sequence>MHTKKYTKLLHCLRQTLLIACVLISAKLSAQDLFVPEIISFEGEQVNSQWNADSKSELQVSERHFKHGKQSLKWTWERKGFLELDENINFTPFNPEAVDKSIPTFCFWVYNETPKDEKITVQFATNETVNCEFEFGLNYKGWRAAWVAFERDMKGTPVTSMNKMRIIAPENTSGSLYFDHIMLCTPADSRWNTPDYQVPFVNAKTENHWLVLYKSSLNNPSQKLESLTDKQIKGIQMINKRYSKSVIKKVKVTDKLMKQIRKDYAKYKISRNGNQITGENIWFCRFSEIYRPYSKDWKNYFNKHNKGFKKYTKLMFDVACAYNQTDNSEYKNELEELFFNLSDHIIDQGWAEGSANGTLHHLGYSMRTYYSAYFLMRESLIRTKRADQAQKAMEWYSGVKEVFAPFHGKGMSIDAFNTSVMGRLASILMLEDSPEKVRYLKAYVAWIDNGLAIAPGLKDSFKVDGSVFHHANNYPAYATGGYDGATRMVYYFSKTPFHVSEEGHRILKESLLKTRLFCNKETWPTSMSGRHPNGKGKLSATHYELMALSGTPDGKKKIDKDMAAAYLRLMEGKKASGSVKKFQKAGIQAEADPNGNWTMNYAALGIHRRDNWSVTAQGHSRYLWAAEHYIGANYYGRYMKHGQVQILAGTDKPSVFTAGFNVNGWDWGRFAGTTAIHLPIEQLRANILNVDQVTGYEEMLMSDEAFAGAISLEGKNGAWGMKLHEHDKYNGSHRALKSVFFFDEKIICLGSDIENINADFETETTLFQNYLKQESDAVQMNGKEISKFPFAYVGKSKKANLLTDNVGNSFYIPSAYTVEVGKQLQHSKDQKKETPNQGNFATAVIRHGKAPKGESYEYAILVQRGHKELQKFAKQMKKKAKAPYTVLQKDSKAHVVRENTSKTTAFVLFEANEQINISGVKAVDAPALVMLKDKKDTKVLSLCDPDLHLYQGPADVVIENDKRKERSIYSREWKDNESKISKVRITIEGNWSVPNNKYCTLISNEDNHTVLEFSCQHGLTREVELQKK</sequence>
<dbReference type="InterPro" id="IPR011013">
    <property type="entry name" value="Gal_mutarotase_sf_dom"/>
</dbReference>
<evidence type="ECO:0000256" key="5">
    <source>
        <dbReference type="ARBA" id="ARBA00023239"/>
    </source>
</evidence>
<keyword evidence="4 8" id="KW-0106">Calcium</keyword>
<dbReference type="InterPro" id="IPR003159">
    <property type="entry name" value="Lyase_8_central_dom"/>
</dbReference>
<comment type="caution">
    <text evidence="14">The sequence shown here is derived from an EMBL/GenBank/DDBJ whole genome shotgun (WGS) entry which is preliminary data.</text>
</comment>
<evidence type="ECO:0000259" key="13">
    <source>
        <dbReference type="Pfam" id="PF09093"/>
    </source>
</evidence>
<evidence type="ECO:0000256" key="9">
    <source>
        <dbReference type="SAM" id="SignalP"/>
    </source>
</evidence>
<comment type="similarity">
    <text evidence="2">Belongs to the polysaccharide lyase 8 family.</text>
</comment>
<name>A0A419WWC6_9BACT</name>
<evidence type="ECO:0000259" key="10">
    <source>
        <dbReference type="Pfam" id="PF02278"/>
    </source>
</evidence>
<dbReference type="GO" id="GO:0042597">
    <property type="term" value="C:periplasmic space"/>
    <property type="evidence" value="ECO:0007669"/>
    <property type="project" value="TreeGrafter"/>
</dbReference>
<dbReference type="Pfam" id="PF09092">
    <property type="entry name" value="Lyase_N"/>
    <property type="match status" value="1"/>
</dbReference>
<feature type="domain" description="Polysaccharide lyase family 8 central" evidence="10">
    <location>
        <begin position="606"/>
        <end position="861"/>
    </location>
</feature>
<feature type="domain" description="Polysaccharide lyase family 8 C-terminal" evidence="11">
    <location>
        <begin position="885"/>
        <end position="945"/>
    </location>
</feature>
<keyword evidence="15" id="KW-1185">Reference proteome</keyword>
<dbReference type="GO" id="GO:0046872">
    <property type="term" value="F:metal ion binding"/>
    <property type="evidence" value="ECO:0007669"/>
    <property type="project" value="UniProtKB-KW"/>
</dbReference>
<evidence type="ECO:0000256" key="2">
    <source>
        <dbReference type="ARBA" id="ARBA00006699"/>
    </source>
</evidence>
<dbReference type="GO" id="GO:0030246">
    <property type="term" value="F:carbohydrate binding"/>
    <property type="evidence" value="ECO:0007669"/>
    <property type="project" value="InterPro"/>
</dbReference>
<keyword evidence="9" id="KW-0732">Signal</keyword>
<dbReference type="InterPro" id="IPR015176">
    <property type="entry name" value="Lyase_N"/>
</dbReference>
<dbReference type="InterPro" id="IPR004103">
    <property type="entry name" value="Lyase_8_C"/>
</dbReference>
<dbReference type="InterPro" id="IPR024200">
    <property type="entry name" value="Chondroitinase_ABC_I"/>
</dbReference>
<keyword evidence="8" id="KW-0479">Metal-binding</keyword>
<dbReference type="PIRSF" id="PIRSF034515">
    <property type="entry name" value="Chondroitinase"/>
    <property type="match status" value="1"/>
</dbReference>
<dbReference type="RefSeq" id="WP_120240562.1">
    <property type="nucleotide sequence ID" value="NZ_RAPQ01000010.1"/>
</dbReference>
<accession>A0A419WWC6</accession>
<dbReference type="InterPro" id="IPR015177">
    <property type="entry name" value="Lyase_catalyt"/>
</dbReference>
<evidence type="ECO:0000256" key="4">
    <source>
        <dbReference type="ARBA" id="ARBA00022837"/>
    </source>
</evidence>
<dbReference type="GO" id="GO:0006027">
    <property type="term" value="P:glycosaminoglycan catabolic process"/>
    <property type="evidence" value="ECO:0007669"/>
    <property type="project" value="InterPro"/>
</dbReference>
<dbReference type="Proteomes" id="UP000284531">
    <property type="component" value="Unassembled WGS sequence"/>
</dbReference>
<feature type="site" description="Important for catalytic activity against all substrates" evidence="7">
    <location>
        <position position="627"/>
    </location>
</feature>
<feature type="chain" id="PRO_5019066307" evidence="9">
    <location>
        <begin position="31"/>
        <end position="1028"/>
    </location>
</feature>
<dbReference type="PANTHER" id="PTHR37322">
    <property type="match status" value="1"/>
</dbReference>
<gene>
    <name evidence="14" type="ORF">BXY64_2775</name>
</gene>
<feature type="active site" description="Proton acceptor" evidence="6">
    <location>
        <position position="470"/>
    </location>
</feature>
<dbReference type="AlphaFoldDB" id="A0A419WWC6"/>
<dbReference type="GO" id="GO:0005975">
    <property type="term" value="P:carbohydrate metabolic process"/>
    <property type="evidence" value="ECO:0007669"/>
    <property type="project" value="InterPro"/>
</dbReference>
<evidence type="ECO:0000259" key="12">
    <source>
        <dbReference type="Pfam" id="PF09092"/>
    </source>
</evidence>
<comment type="cofactor">
    <cofactor evidence="1">
        <name>Ca(2+)</name>
        <dbReference type="ChEBI" id="CHEBI:29108"/>
    </cofactor>
</comment>
<feature type="active site" description="Proton donor" evidence="6">
    <location>
        <position position="477"/>
    </location>
</feature>
<reference evidence="14 15" key="1">
    <citation type="submission" date="2018-09" db="EMBL/GenBank/DDBJ databases">
        <title>Genomic Encyclopedia of Archaeal and Bacterial Type Strains, Phase II (KMG-II): from individual species to whole genera.</title>
        <authorList>
            <person name="Goeker M."/>
        </authorList>
    </citation>
    <scope>NUCLEOTIDE SEQUENCE [LARGE SCALE GENOMIC DNA]</scope>
    <source>
        <strain evidence="14 15">DSM 21950</strain>
    </source>
</reference>
<keyword evidence="5 14" id="KW-0456">Lyase</keyword>
<dbReference type="Gene3D" id="2.60.220.10">
    <property type="entry name" value="Polysaccharide lyase family 8-like, C-terminal"/>
    <property type="match status" value="1"/>
</dbReference>
<dbReference type="Pfam" id="PF02278">
    <property type="entry name" value="Lyase_8"/>
    <property type="match status" value="1"/>
</dbReference>
<dbReference type="InterPro" id="IPR039174">
    <property type="entry name" value="Chondroitin_ABC_lyase"/>
</dbReference>
<dbReference type="SUPFAM" id="SSF74650">
    <property type="entry name" value="Galactose mutarotase-like"/>
    <property type="match status" value="1"/>
</dbReference>
<dbReference type="GO" id="GO:0005576">
    <property type="term" value="C:extracellular region"/>
    <property type="evidence" value="ECO:0007669"/>
    <property type="project" value="InterPro"/>
</dbReference>
<feature type="signal peptide" evidence="9">
    <location>
        <begin position="1"/>
        <end position="30"/>
    </location>
</feature>
<dbReference type="Pfam" id="PF02884">
    <property type="entry name" value="Lyase_8_C"/>
    <property type="match status" value="1"/>
</dbReference>
<evidence type="ECO:0000313" key="14">
    <source>
        <dbReference type="EMBL" id="RKD99794.1"/>
    </source>
</evidence>
<feature type="domain" description="Lyase N-terminal" evidence="12">
    <location>
        <begin position="37"/>
        <end position="200"/>
    </location>
</feature>
<dbReference type="SUPFAM" id="SSF48230">
    <property type="entry name" value="Chondroitin AC/alginate lyase"/>
    <property type="match status" value="1"/>
</dbReference>
<feature type="binding site" evidence="8">
    <location>
        <position position="40"/>
    </location>
    <ligand>
        <name>Ca(2+)</name>
        <dbReference type="ChEBI" id="CHEBI:29108"/>
    </ligand>
</feature>
<dbReference type="InterPro" id="IPR014718">
    <property type="entry name" value="GH-type_carb-bd"/>
</dbReference>
<evidence type="ECO:0000256" key="7">
    <source>
        <dbReference type="PIRSR" id="PIRSR034515-2"/>
    </source>
</evidence>
<comment type="subunit">
    <text evidence="3">Monomer.</text>
</comment>
<evidence type="ECO:0000256" key="8">
    <source>
        <dbReference type="PIRSR" id="PIRSR034515-3"/>
    </source>
</evidence>
<evidence type="ECO:0000256" key="3">
    <source>
        <dbReference type="ARBA" id="ARBA00011245"/>
    </source>
</evidence>
<dbReference type="InterPro" id="IPR008929">
    <property type="entry name" value="Chondroitin_lyas"/>
</dbReference>
<protein>
    <submittedName>
        <fullName evidence="14">Chondroitin-sulfate-ABC endolyase/exolyase</fullName>
    </submittedName>
</protein>
<dbReference type="InterPro" id="IPR011071">
    <property type="entry name" value="Lyase_8-like_C"/>
</dbReference>